<dbReference type="AlphaFoldDB" id="A0AA88Z1G6"/>
<comment type="caution">
    <text evidence="1">The sequence shown here is derived from an EMBL/GenBank/DDBJ whole genome shotgun (WGS) entry which is preliminary data.</text>
</comment>
<dbReference type="EMBL" id="JPGD01000006">
    <property type="protein sequence ID" value="KGB92023.1"/>
    <property type="molecule type" value="Genomic_DNA"/>
</dbReference>
<proteinExistence type="predicted"/>
<dbReference type="InterPro" id="IPR027417">
    <property type="entry name" value="P-loop_NTPase"/>
</dbReference>
<organism evidence="1 2">
    <name type="scientific">Burkholderia cepacia</name>
    <name type="common">Pseudomonas cepacia</name>
    <dbReference type="NCBI Taxonomy" id="292"/>
    <lineage>
        <taxon>Bacteria</taxon>
        <taxon>Pseudomonadati</taxon>
        <taxon>Pseudomonadota</taxon>
        <taxon>Betaproteobacteria</taxon>
        <taxon>Burkholderiales</taxon>
        <taxon>Burkholderiaceae</taxon>
        <taxon>Burkholderia</taxon>
        <taxon>Burkholderia cepacia complex</taxon>
    </lineage>
</organism>
<protein>
    <submittedName>
        <fullName evidence="1">Uncharacterized protein</fullName>
    </submittedName>
</protein>
<dbReference type="RefSeq" id="WP_155294387.1">
    <property type="nucleotide sequence ID" value="NZ_KN150853.1"/>
</dbReference>
<reference evidence="1 2" key="1">
    <citation type="submission" date="2014-06" db="EMBL/GenBank/DDBJ databases">
        <authorList>
            <person name="Bishop-Lilly K.A."/>
            <person name="Broomall S.M."/>
            <person name="Chain P.S."/>
            <person name="Chertkov O."/>
            <person name="Coyne S.R."/>
            <person name="Daligault H.E."/>
            <person name="Davenport K.W."/>
            <person name="Erkkila T."/>
            <person name="Frey K.G."/>
            <person name="Gibbons H.S."/>
            <person name="Gu W."/>
            <person name="Jaissle J."/>
            <person name="Johnson S.L."/>
            <person name="Koroleva G.I."/>
            <person name="Ladner J.T."/>
            <person name="Lo C.-C."/>
            <person name="Minogue T.D."/>
            <person name="Munk C."/>
            <person name="Palacios G.F."/>
            <person name="Redden C.L."/>
            <person name="Rosenzweig C.N."/>
            <person name="Scholz M.B."/>
            <person name="Teshima H."/>
            <person name="Xu Y."/>
        </authorList>
    </citation>
    <scope>NUCLEOTIDE SEQUENCE [LARGE SCALE GENOMIC DNA]</scope>
    <source>
        <strain evidence="1 2">DWS 37UF10B-2</strain>
    </source>
</reference>
<dbReference type="Gene3D" id="3.40.50.300">
    <property type="entry name" value="P-loop containing nucleotide triphosphate hydrolases"/>
    <property type="match status" value="1"/>
</dbReference>
<evidence type="ECO:0000313" key="1">
    <source>
        <dbReference type="EMBL" id="KGB92023.1"/>
    </source>
</evidence>
<gene>
    <name evidence="1" type="ORF">DM43_1477</name>
</gene>
<evidence type="ECO:0000313" key="2">
    <source>
        <dbReference type="Proteomes" id="UP000029575"/>
    </source>
</evidence>
<sequence>MTILRIKVENVKGAKIRDLEIGIIPNKPSLLVAPNGFGKSSITAAFMSLNQARLKLDDDHLHEASKANKPRLTIELKDVAGKIHTLTADETKNDISKVLDVYVINSRLKAKAVKNNVGGFTTASASLKINEILLVDKIPPTTHFDYSITESRKNFGKNGKILIGIDCILNNIAAIDALSDELSTMTKFSGVKVQDKLDEIKREINVQDGDASIIRAWTKANCEAKINEISCLSQIADIVSHHVPEIKERLDSLLSAYQLCALYSNNPQKFKKACAYTQYLRDKEAYSQLISSFDTTWKKIKPKERKGTLVVDFPNASHISNGQRDSLTFAAMIQRIRGKIGKRNCILIIDEIFDYLDDGNLTAVQYYISNLIDDIKKDGKQIYPIIFTHLNPIYFKNYAFQDQKVHFIDKRNPTINEHLKKLITNREKESIKTGIERHHLHFNPSQVDLQKEFAALGLKESWGKSEKFHEFIFNEWEKYNKGDNHYDPFAVCCYVRVKIEEISYNKIADADSRKKFLDTNGTRKKLDFAASIGICVPEVAFLLGVIYNDGLHLKQHVDNSSPIVAKLENLVIRKMISDATQP</sequence>
<dbReference type="SUPFAM" id="SSF52540">
    <property type="entry name" value="P-loop containing nucleoside triphosphate hydrolases"/>
    <property type="match status" value="1"/>
</dbReference>
<dbReference type="Proteomes" id="UP000029575">
    <property type="component" value="Unassembled WGS sequence"/>
</dbReference>
<accession>A0AA88Z1G6</accession>
<name>A0AA88Z1G6_BURCE</name>